<dbReference type="InterPro" id="IPR040600">
    <property type="entry name" value="Agglutinin_C"/>
</dbReference>
<feature type="domain" description="Agglutinin C-terminal" evidence="1">
    <location>
        <begin position="244"/>
        <end position="329"/>
    </location>
</feature>
<evidence type="ECO:0000259" key="1">
    <source>
        <dbReference type="Pfam" id="PF18021"/>
    </source>
</evidence>
<sequence>MKKSTTSKTVVKKAARDKYETEGGARTVKNKIAKEGAVDIEKAMTFVDPKNVIPGELYIILSFGSTSGDWERAALVGVSGEERDILNAIISTPESYNRAWMHGVSFDKAPVEANPAFMYFGALDDGVRLLKKTGSSSLLPAKWSSKKTIDGYEALSGYFKDNVFHHSEKGNSGLDLHLMADGTPGAGRTVWWTGSNGNYTSFSIFKLLYAESTIYSLVSDAWPKTIITNAYATRQDRKFVAMFDSVVQDIYNNSPLPNMEEKGDIIKSDDLSYVFKAYASMDAYENIENVASGYAIGILIGQNGNQREAVNFFVDYLGGIKLLDPKTGNIMSPSDWSMKPKFVLL</sequence>
<dbReference type="Gene3D" id="3.30.460.70">
    <property type="match status" value="1"/>
</dbReference>
<reference evidence="2" key="2">
    <citation type="submission" date="2016-11" db="EMBL/GenBank/DDBJ databases">
        <title>Complete Genome Sequencing of Pandoraea pulmonicola DSM 16583.</title>
        <authorList>
            <person name="Chan K.-G."/>
        </authorList>
    </citation>
    <scope>NUCLEOTIDE SEQUENCE</scope>
    <source>
        <strain evidence="2">DSM 16583</strain>
    </source>
</reference>
<evidence type="ECO:0000313" key="5">
    <source>
        <dbReference type="Proteomes" id="UP000254589"/>
    </source>
</evidence>
<organism evidence="3 5">
    <name type="scientific">Pandoraea pulmonicola</name>
    <dbReference type="NCBI Taxonomy" id="93221"/>
    <lineage>
        <taxon>Bacteria</taxon>
        <taxon>Pseudomonadati</taxon>
        <taxon>Pseudomonadota</taxon>
        <taxon>Betaproteobacteria</taxon>
        <taxon>Burkholderiales</taxon>
        <taxon>Burkholderiaceae</taxon>
        <taxon>Pandoraea</taxon>
    </lineage>
</organism>
<name>A0AAJ4ZFK1_PANPU</name>
<dbReference type="AlphaFoldDB" id="A0AAJ4ZFK1"/>
<dbReference type="Proteomes" id="UP000254589">
    <property type="component" value="Unassembled WGS sequence"/>
</dbReference>
<protein>
    <recommendedName>
        <fullName evidence="1">Agglutinin C-terminal domain-containing protein</fullName>
    </recommendedName>
</protein>
<dbReference type="RefSeq" id="WP_039404821.1">
    <property type="nucleotide sequence ID" value="NZ_CP010310.2"/>
</dbReference>
<dbReference type="EMBL" id="UGSJ01000001">
    <property type="protein sequence ID" value="SUA92366.1"/>
    <property type="molecule type" value="Genomic_DNA"/>
</dbReference>
<evidence type="ECO:0000313" key="4">
    <source>
        <dbReference type="Proteomes" id="UP000035086"/>
    </source>
</evidence>
<dbReference type="KEGG" id="ppul:RO07_01960"/>
<evidence type="ECO:0000313" key="3">
    <source>
        <dbReference type="EMBL" id="SUA92366.1"/>
    </source>
</evidence>
<accession>A0AAJ4ZFK1</accession>
<evidence type="ECO:0000313" key="2">
    <source>
        <dbReference type="EMBL" id="AJC19557.1"/>
    </source>
</evidence>
<dbReference type="Pfam" id="PF18021">
    <property type="entry name" value="Agglutinin_C"/>
    <property type="match status" value="1"/>
</dbReference>
<reference evidence="4" key="1">
    <citation type="submission" date="2014-12" db="EMBL/GenBank/DDBJ databases">
        <title>Complete Genome Sequencing of Pandoraea pulmonicola DSM 16583.</title>
        <authorList>
            <person name="Chan K.-G."/>
        </authorList>
    </citation>
    <scope>NUCLEOTIDE SEQUENCE [LARGE SCALE GENOMIC DNA]</scope>
    <source>
        <strain evidence="4">DSM 16583</strain>
    </source>
</reference>
<dbReference type="Proteomes" id="UP000035086">
    <property type="component" value="Chromosome"/>
</dbReference>
<proteinExistence type="predicted"/>
<keyword evidence="4" id="KW-1185">Reference proteome</keyword>
<reference evidence="3 5" key="3">
    <citation type="submission" date="2018-06" db="EMBL/GenBank/DDBJ databases">
        <authorList>
            <consortium name="Pathogen Informatics"/>
            <person name="Doyle S."/>
        </authorList>
    </citation>
    <scope>NUCLEOTIDE SEQUENCE [LARGE SCALE GENOMIC DNA]</scope>
    <source>
        <strain evidence="3 5">NCTC13159</strain>
    </source>
</reference>
<gene>
    <name evidence="3" type="ORF">NCTC13159_03896</name>
    <name evidence="2" type="ORF">RO07_01960</name>
</gene>
<dbReference type="EMBL" id="CP010310">
    <property type="protein sequence ID" value="AJC19557.1"/>
    <property type="molecule type" value="Genomic_DNA"/>
</dbReference>